<name>A0AAF0C3N7_9GAMM</name>
<dbReference type="Pfam" id="PF08338">
    <property type="entry name" value="DUF1731"/>
    <property type="match status" value="1"/>
</dbReference>
<dbReference type="EMBL" id="CP059735">
    <property type="protein sequence ID" value="WDE01392.1"/>
    <property type="molecule type" value="Genomic_DNA"/>
</dbReference>
<sequence>MNILITGGTGLIGRHFINKYLHQHHFTVLSRQIHPPSLSNQLPGGAKEHQDKKDIVLIQHLQGFENLDAFDAVINLQGESLADSRWSEKQKQRLCQSRWQVTEQLAQLINQSASPPEVFLSGSAIGYYGRQQALDIDEDFADCYPEFSHELCRTWEEKALLCREKTRVCLLRTGIVLSKNGGALAKMLPPFSFGLGGPIADGAQFMPWIHIDDYCQALNYLLQQENISQAVNLTAPTPVSNKEFSQTLASQLGRPCFMPMPGPVLKLLIGEMAELLIHGQHVVPKKLLDAGFAFEYPTLAQALTQLLAK</sequence>
<keyword evidence="5" id="KW-1185">Reference proteome</keyword>
<proteinExistence type="inferred from homology"/>
<dbReference type="InterPro" id="IPR010099">
    <property type="entry name" value="SDR39U1"/>
</dbReference>
<evidence type="ECO:0000259" key="2">
    <source>
        <dbReference type="Pfam" id="PF01370"/>
    </source>
</evidence>
<dbReference type="InterPro" id="IPR001509">
    <property type="entry name" value="Epimerase_deHydtase"/>
</dbReference>
<dbReference type="Pfam" id="PF01370">
    <property type="entry name" value="Epimerase"/>
    <property type="match status" value="1"/>
</dbReference>
<dbReference type="NCBIfam" id="TIGR01777">
    <property type="entry name" value="yfcH"/>
    <property type="match status" value="1"/>
</dbReference>
<feature type="domain" description="DUF1731" evidence="3">
    <location>
        <begin position="260"/>
        <end position="306"/>
    </location>
</feature>
<dbReference type="PANTHER" id="PTHR11092:SF0">
    <property type="entry name" value="EPIMERASE FAMILY PROTEIN SDR39U1"/>
    <property type="match status" value="1"/>
</dbReference>
<evidence type="ECO:0000259" key="3">
    <source>
        <dbReference type="Pfam" id="PF08338"/>
    </source>
</evidence>
<dbReference type="SUPFAM" id="SSF51735">
    <property type="entry name" value="NAD(P)-binding Rossmann-fold domains"/>
    <property type="match status" value="1"/>
</dbReference>
<reference evidence="4 5" key="2">
    <citation type="journal article" date="2022" name="Mar. Drugs">
        <title>Bioassay-Guided Fractionation Leads to the Detection of Cholic Acid Generated by the Rare Thalassomonas sp.</title>
        <authorList>
            <person name="Pheiffer F."/>
            <person name="Schneider Y.K."/>
            <person name="Hansen E.H."/>
            <person name="Andersen J.H."/>
            <person name="Isaksson J."/>
            <person name="Busche T."/>
            <person name="R C."/>
            <person name="Kalinowski J."/>
            <person name="Zyl L.V."/>
            <person name="Trindade M."/>
        </authorList>
    </citation>
    <scope>NUCLEOTIDE SEQUENCE [LARGE SCALE GENOMIC DNA]</scope>
    <source>
        <strain evidence="4 5">A5K-106</strain>
    </source>
</reference>
<evidence type="ECO:0000313" key="4">
    <source>
        <dbReference type="EMBL" id="WDE01392.1"/>
    </source>
</evidence>
<dbReference type="Gene3D" id="3.40.50.720">
    <property type="entry name" value="NAD(P)-binding Rossmann-like Domain"/>
    <property type="match status" value="1"/>
</dbReference>
<dbReference type="InterPro" id="IPR036291">
    <property type="entry name" value="NAD(P)-bd_dom_sf"/>
</dbReference>
<organism evidence="4 5">
    <name type="scientific">Thalassomonas actiniarum</name>
    <dbReference type="NCBI Taxonomy" id="485447"/>
    <lineage>
        <taxon>Bacteria</taxon>
        <taxon>Pseudomonadati</taxon>
        <taxon>Pseudomonadota</taxon>
        <taxon>Gammaproteobacteria</taxon>
        <taxon>Alteromonadales</taxon>
        <taxon>Colwelliaceae</taxon>
        <taxon>Thalassomonas</taxon>
    </lineage>
</organism>
<dbReference type="RefSeq" id="WP_044833536.1">
    <property type="nucleotide sequence ID" value="NZ_CP059735.1"/>
</dbReference>
<comment type="similarity">
    <text evidence="1">Belongs to the NAD(P)-dependent epimerase/dehydratase family. SDR39U1 subfamily.</text>
</comment>
<feature type="domain" description="NAD-dependent epimerase/dehydratase" evidence="2">
    <location>
        <begin position="3"/>
        <end position="232"/>
    </location>
</feature>
<dbReference type="InterPro" id="IPR013549">
    <property type="entry name" value="DUF1731"/>
</dbReference>
<gene>
    <name evidence="4" type="ORF">SG35_012625</name>
</gene>
<reference evidence="4 5" key="1">
    <citation type="journal article" date="2015" name="Genome Announc.">
        <title>Draft Genome Sequences of Marine Isolates of Thalassomonas viridans and Thalassomonas actiniarum.</title>
        <authorList>
            <person name="Olonade I."/>
            <person name="van Zyl L.J."/>
            <person name="Trindade M."/>
        </authorList>
    </citation>
    <scope>NUCLEOTIDE SEQUENCE [LARGE SCALE GENOMIC DNA]</scope>
    <source>
        <strain evidence="4 5">A5K-106</strain>
    </source>
</reference>
<dbReference type="PANTHER" id="PTHR11092">
    <property type="entry name" value="SUGAR NUCLEOTIDE EPIMERASE RELATED"/>
    <property type="match status" value="1"/>
</dbReference>
<protein>
    <submittedName>
        <fullName evidence="4">TIGR01777 family protein</fullName>
    </submittedName>
</protein>
<dbReference type="Proteomes" id="UP000032568">
    <property type="component" value="Chromosome"/>
</dbReference>
<dbReference type="KEGG" id="tact:SG35_012625"/>
<evidence type="ECO:0000256" key="1">
    <source>
        <dbReference type="ARBA" id="ARBA00009353"/>
    </source>
</evidence>
<dbReference type="CDD" id="cd05242">
    <property type="entry name" value="SDR_a8"/>
    <property type="match status" value="1"/>
</dbReference>
<dbReference type="AlphaFoldDB" id="A0AAF0C3N7"/>
<evidence type="ECO:0000313" key="5">
    <source>
        <dbReference type="Proteomes" id="UP000032568"/>
    </source>
</evidence>
<accession>A0AAF0C3N7</accession>